<dbReference type="GO" id="GO:0016740">
    <property type="term" value="F:transferase activity"/>
    <property type="evidence" value="ECO:0007669"/>
    <property type="project" value="UniProtKB-KW"/>
</dbReference>
<dbReference type="PANTHER" id="PTHR43031">
    <property type="entry name" value="FAD-DEPENDENT OXIDOREDUCTASE"/>
    <property type="match status" value="1"/>
</dbReference>
<feature type="chain" id="PRO_5010256629" evidence="1">
    <location>
        <begin position="22"/>
        <end position="126"/>
    </location>
</feature>
<dbReference type="STRING" id="1429083.GCA_001885685_02067"/>
<evidence type="ECO:0000313" key="3">
    <source>
        <dbReference type="EMBL" id="SEL36559.1"/>
    </source>
</evidence>
<dbReference type="Pfam" id="PF00581">
    <property type="entry name" value="Rhodanese"/>
    <property type="match status" value="1"/>
</dbReference>
<evidence type="ECO:0000313" key="4">
    <source>
        <dbReference type="Proteomes" id="UP000185766"/>
    </source>
</evidence>
<gene>
    <name evidence="3" type="ORF">SAMN05216214_11159</name>
</gene>
<dbReference type="PROSITE" id="PS50206">
    <property type="entry name" value="RHODANESE_3"/>
    <property type="match status" value="1"/>
</dbReference>
<dbReference type="SUPFAM" id="SSF52821">
    <property type="entry name" value="Rhodanese/Cell cycle control phosphatase"/>
    <property type="match status" value="1"/>
</dbReference>
<dbReference type="Gene3D" id="3.40.250.10">
    <property type="entry name" value="Rhodanese-like domain"/>
    <property type="match status" value="1"/>
</dbReference>
<dbReference type="EMBL" id="FOAS01000011">
    <property type="protein sequence ID" value="SEL36559.1"/>
    <property type="molecule type" value="Genomic_DNA"/>
</dbReference>
<dbReference type="RefSeq" id="WP_074868759.1">
    <property type="nucleotide sequence ID" value="NZ_FOAS01000011.1"/>
</dbReference>
<feature type="signal peptide" evidence="1">
    <location>
        <begin position="1"/>
        <end position="21"/>
    </location>
</feature>
<keyword evidence="3" id="KW-0808">Transferase</keyword>
<keyword evidence="1" id="KW-0732">Signal</keyword>
<protein>
    <submittedName>
        <fullName evidence="3">Rhodanese-related sulfurtransferase</fullName>
    </submittedName>
</protein>
<evidence type="ECO:0000259" key="2">
    <source>
        <dbReference type="PROSITE" id="PS50206"/>
    </source>
</evidence>
<dbReference type="InterPro" id="IPR036873">
    <property type="entry name" value="Rhodanese-like_dom_sf"/>
</dbReference>
<dbReference type="AlphaFoldDB" id="A0A1H7PLR5"/>
<organism evidence="3 4">
    <name type="scientific">Atopomonas hussainii</name>
    <dbReference type="NCBI Taxonomy" id="1429083"/>
    <lineage>
        <taxon>Bacteria</taxon>
        <taxon>Pseudomonadati</taxon>
        <taxon>Pseudomonadota</taxon>
        <taxon>Gammaproteobacteria</taxon>
        <taxon>Pseudomonadales</taxon>
        <taxon>Pseudomonadaceae</taxon>
        <taxon>Atopomonas</taxon>
    </lineage>
</organism>
<dbReference type="Proteomes" id="UP000185766">
    <property type="component" value="Unassembled WGS sequence"/>
</dbReference>
<dbReference type="SMART" id="SM00450">
    <property type="entry name" value="RHOD"/>
    <property type="match status" value="1"/>
</dbReference>
<dbReference type="InterPro" id="IPR050229">
    <property type="entry name" value="GlpE_sulfurtransferase"/>
</dbReference>
<feature type="domain" description="Rhodanese" evidence="2">
    <location>
        <begin position="32"/>
        <end position="122"/>
    </location>
</feature>
<proteinExistence type="predicted"/>
<dbReference type="InterPro" id="IPR001763">
    <property type="entry name" value="Rhodanese-like_dom"/>
</dbReference>
<sequence>MRLLRSCGFAVLLLLSAGLSAAQWVTQQQLLAEPPALLLDVRSANEYAAGHISGAHNISHDQLGMRLAELTAYRDQPVVVYCHSGTRTRYAIELLEAKGFSHVRHLRGDYLEWRGAGRPVVMGDAP</sequence>
<evidence type="ECO:0000256" key="1">
    <source>
        <dbReference type="SAM" id="SignalP"/>
    </source>
</evidence>
<name>A0A1H7PLR5_9GAMM</name>
<dbReference type="PANTHER" id="PTHR43031:SF1">
    <property type="entry name" value="PYRIDINE NUCLEOTIDE-DISULPHIDE OXIDOREDUCTASE"/>
    <property type="match status" value="1"/>
</dbReference>
<reference evidence="3 4" key="1">
    <citation type="submission" date="2016-10" db="EMBL/GenBank/DDBJ databases">
        <authorList>
            <person name="de Groot N.N."/>
        </authorList>
    </citation>
    <scope>NUCLEOTIDE SEQUENCE [LARGE SCALE GENOMIC DNA]</scope>
    <source>
        <strain evidence="3 4">JCM 19513</strain>
    </source>
</reference>
<keyword evidence="4" id="KW-1185">Reference proteome</keyword>
<accession>A0A1H7PLR5</accession>
<dbReference type="CDD" id="cd00158">
    <property type="entry name" value="RHOD"/>
    <property type="match status" value="1"/>
</dbReference>